<reference evidence="2" key="1">
    <citation type="journal article" date="2019" name="Int. J. Syst. Evol. Microbiol.">
        <title>The Global Catalogue of Microorganisms (GCM) 10K type strain sequencing project: providing services to taxonomists for standard genome sequencing and annotation.</title>
        <authorList>
            <consortium name="The Broad Institute Genomics Platform"/>
            <consortium name="The Broad Institute Genome Sequencing Center for Infectious Disease"/>
            <person name="Wu L."/>
            <person name="Ma J."/>
        </authorList>
    </citation>
    <scope>NUCLEOTIDE SEQUENCE [LARGE SCALE GENOMIC DNA]</scope>
    <source>
        <strain evidence="2">XZYJT-10</strain>
    </source>
</reference>
<organism evidence="1 2">
    <name type="scientific">Paractinoplanes rhizophilus</name>
    <dbReference type="NCBI Taxonomy" id="1416877"/>
    <lineage>
        <taxon>Bacteria</taxon>
        <taxon>Bacillati</taxon>
        <taxon>Actinomycetota</taxon>
        <taxon>Actinomycetes</taxon>
        <taxon>Micromonosporales</taxon>
        <taxon>Micromonosporaceae</taxon>
        <taxon>Paractinoplanes</taxon>
    </lineage>
</organism>
<evidence type="ECO:0000313" key="2">
    <source>
        <dbReference type="Proteomes" id="UP001596548"/>
    </source>
</evidence>
<protein>
    <submittedName>
        <fullName evidence="1">HEXXH motif domain-containing protein</fullName>
    </submittedName>
</protein>
<dbReference type="EMBL" id="JBHTBJ010000014">
    <property type="protein sequence ID" value="MFC7276324.1"/>
    <property type="molecule type" value="Genomic_DNA"/>
</dbReference>
<accession>A0ABW2HT07</accession>
<name>A0ABW2HT07_9ACTN</name>
<gene>
    <name evidence="1" type="ORF">ACFQS1_20215</name>
</gene>
<proteinExistence type="predicted"/>
<dbReference type="Proteomes" id="UP001596548">
    <property type="component" value="Unassembled WGS sequence"/>
</dbReference>
<comment type="caution">
    <text evidence="1">The sequence shown here is derived from an EMBL/GenBank/DDBJ whole genome shotgun (WGS) entry which is preliminary data.</text>
</comment>
<evidence type="ECO:0000313" key="1">
    <source>
        <dbReference type="EMBL" id="MFC7276324.1"/>
    </source>
</evidence>
<dbReference type="InterPro" id="IPR026337">
    <property type="entry name" value="AKG_HExxH"/>
</dbReference>
<keyword evidence="2" id="KW-1185">Reference proteome</keyword>
<dbReference type="RefSeq" id="WP_378970513.1">
    <property type="nucleotide sequence ID" value="NZ_JBHTBJ010000014.1"/>
</dbReference>
<dbReference type="NCBIfam" id="TIGR04267">
    <property type="entry name" value="mod_HExxH"/>
    <property type="match status" value="1"/>
</dbReference>
<sequence length="605" mass="64985">MMTYGAHRIRPSEEAFEQLASGGGDPHVIGKLWTAELSRRLVLLRAFFDAAAADPASAGPLPPVEQAWPALEAVEVVAPETVAAILLHPHVGGALGYSLRRHRGGATSAAPSWVDFGFVHAVAIVASAAAGLSYRSVVPLRDGRVMLPRLGMATFDGCEAWDTAEVATEGGRVWLCREGVRIDVPPGRADAPGWWSLRSVTVGDGPRLTVWLDDLDPMRDLADPVPPARLSDAAVERWTGLLAGAWAILVDRHRPVAEALAVGVTSLVPLPSGAGRDTRSASSGDAFGAIMCSLPPDAETLAVSLAHEFMHIKLGGLMHLTALTDGPGRPCLYAPWRDDPRPAAGLLQGIYAFFGIARFWRGQRHAATGPNRLADFEYAYSRAQTREALAVARVDGALTEAGRRFTDRLAAEMDEWGDDRLDPDARRLAALVADGHRAGWRIRHCRPAPAEVAALAREWRAGRTDAVPIGPPEVLPDHQMRQWSNARLGLARRRLAMPDRYADVRNESWGTGLTDADFSLFIGDAVAARKGFADRLGDDPDEADAWTGLGLALAGERVPGGDALLDRPELVLALHRELNGEPEPVAVAAWVERVTLGPERRAPGT</sequence>